<accession>A0ABU5CTE1</accession>
<keyword evidence="1" id="KW-1133">Transmembrane helix</keyword>
<sequence length="146" mass="17219">MDKQYRQINKELEKKLPVKFSKHDKQRVFNKIKLLEEKKHTTKPTSPYFKPKFFIALGAVIMSVMIGIIFITDIFPHNQFAYDKKSASESAESKMDAMMDAEEDADMYMERYDATIESNQKMEKSSVQHSPVFHPIMWKRDNNMET</sequence>
<name>A0ABU5CTE1_9BACI</name>
<proteinExistence type="predicted"/>
<evidence type="ECO:0000313" key="3">
    <source>
        <dbReference type="Proteomes" id="UP001275315"/>
    </source>
</evidence>
<feature type="transmembrane region" description="Helical" evidence="1">
    <location>
        <begin position="53"/>
        <end position="75"/>
    </location>
</feature>
<keyword evidence="1" id="KW-0812">Transmembrane</keyword>
<evidence type="ECO:0008006" key="4">
    <source>
        <dbReference type="Google" id="ProtNLM"/>
    </source>
</evidence>
<gene>
    <name evidence="2" type="ORF">RWD45_14995</name>
</gene>
<comment type="caution">
    <text evidence="2">The sequence shown here is derived from an EMBL/GenBank/DDBJ whole genome shotgun (WGS) entry which is preliminary data.</text>
</comment>
<keyword evidence="1" id="KW-0472">Membrane</keyword>
<protein>
    <recommendedName>
        <fullName evidence="4">ECF-type sigma factor negative effector</fullName>
    </recommendedName>
</protein>
<evidence type="ECO:0000256" key="1">
    <source>
        <dbReference type="SAM" id="Phobius"/>
    </source>
</evidence>
<reference evidence="2 3" key="1">
    <citation type="submission" date="2023-10" db="EMBL/GenBank/DDBJ databases">
        <title>Virgibacillus soli CC-YMP-6 genome.</title>
        <authorList>
            <person name="Miliotis G."/>
            <person name="Sengupta P."/>
            <person name="Hameed A."/>
            <person name="Chuvochina M."/>
            <person name="Mcdonagh F."/>
            <person name="Simpson A.C."/>
            <person name="Singh N.K."/>
            <person name="Rekha P.D."/>
            <person name="Raman K."/>
            <person name="Hugenholtz P."/>
            <person name="Venkateswaran K."/>
        </authorList>
    </citation>
    <scope>NUCLEOTIDE SEQUENCE [LARGE SCALE GENOMIC DNA]</scope>
    <source>
        <strain evidence="2 3">CC-YMP-6</strain>
    </source>
</reference>
<organism evidence="2 3">
    <name type="scientific">Paracerasibacillus soli</name>
    <dbReference type="NCBI Taxonomy" id="480284"/>
    <lineage>
        <taxon>Bacteria</taxon>
        <taxon>Bacillati</taxon>
        <taxon>Bacillota</taxon>
        <taxon>Bacilli</taxon>
        <taxon>Bacillales</taxon>
        <taxon>Bacillaceae</taxon>
        <taxon>Paracerasibacillus</taxon>
    </lineage>
</organism>
<keyword evidence="3" id="KW-1185">Reference proteome</keyword>
<dbReference type="Proteomes" id="UP001275315">
    <property type="component" value="Unassembled WGS sequence"/>
</dbReference>
<evidence type="ECO:0000313" key="2">
    <source>
        <dbReference type="EMBL" id="MDY0409635.1"/>
    </source>
</evidence>
<dbReference type="RefSeq" id="WP_320380425.1">
    <property type="nucleotide sequence ID" value="NZ_JAWDIQ010000002.1"/>
</dbReference>
<dbReference type="EMBL" id="JAWDIQ010000002">
    <property type="protein sequence ID" value="MDY0409635.1"/>
    <property type="molecule type" value="Genomic_DNA"/>
</dbReference>